<evidence type="ECO:0000313" key="2">
    <source>
        <dbReference type="Proteomes" id="UP001138540"/>
    </source>
</evidence>
<organism evidence="1 2">
    <name type="scientific">Sphingobium lignivorans</name>
    <dbReference type="NCBI Taxonomy" id="2735886"/>
    <lineage>
        <taxon>Bacteria</taxon>
        <taxon>Pseudomonadati</taxon>
        <taxon>Pseudomonadota</taxon>
        <taxon>Alphaproteobacteria</taxon>
        <taxon>Sphingomonadales</taxon>
        <taxon>Sphingomonadaceae</taxon>
        <taxon>Sphingobium</taxon>
    </lineage>
</organism>
<keyword evidence="2" id="KW-1185">Reference proteome</keyword>
<evidence type="ECO:0000313" key="1">
    <source>
        <dbReference type="EMBL" id="MBB5987564.1"/>
    </source>
</evidence>
<dbReference type="RefSeq" id="WP_184156159.1">
    <property type="nucleotide sequence ID" value="NZ_JACHKA010000001.1"/>
</dbReference>
<dbReference type="Proteomes" id="UP001138540">
    <property type="component" value="Unassembled WGS sequence"/>
</dbReference>
<dbReference type="PROSITE" id="PS51257">
    <property type="entry name" value="PROKAR_LIPOPROTEIN"/>
    <property type="match status" value="1"/>
</dbReference>
<proteinExistence type="predicted"/>
<accession>A0ABR6NMZ3</accession>
<gene>
    <name evidence="1" type="ORF">HNP60_003538</name>
</gene>
<comment type="caution">
    <text evidence="1">The sequence shown here is derived from an EMBL/GenBank/DDBJ whole genome shotgun (WGS) entry which is preliminary data.</text>
</comment>
<dbReference type="EMBL" id="JACHKA010000001">
    <property type="protein sequence ID" value="MBB5987564.1"/>
    <property type="molecule type" value="Genomic_DNA"/>
</dbReference>
<name>A0ABR6NMZ3_9SPHN</name>
<evidence type="ECO:0008006" key="3">
    <source>
        <dbReference type="Google" id="ProtNLM"/>
    </source>
</evidence>
<sequence length="114" mass="12060">MRLLLIGIATLSLAACGGTPENSVENAAIPAAENAENAVNYVAEIGNLSDTQQQAVFFRAIRDAGIACRDVTSVEQIEPQNGVQTWRAQCDQGGQHLIQVLPDGSAQVVSRTEP</sequence>
<protein>
    <recommendedName>
        <fullName evidence="3">Lipoprotein</fullName>
    </recommendedName>
</protein>
<reference evidence="1 2" key="1">
    <citation type="submission" date="2020-08" db="EMBL/GenBank/DDBJ databases">
        <title>Exploring microbial biodiversity for novel pathways involved in the catabolism of aromatic compounds derived from lignin.</title>
        <authorList>
            <person name="Elkins J."/>
        </authorList>
    </citation>
    <scope>NUCLEOTIDE SEQUENCE [LARGE SCALE GENOMIC DNA]</scope>
    <source>
        <strain evidence="1 2">B1D3A</strain>
    </source>
</reference>